<dbReference type="PANTHER" id="PTHR33978">
    <property type="entry name" value="SERINE/THREONINE-KINASE"/>
    <property type="match status" value="1"/>
</dbReference>
<protein>
    <submittedName>
        <fullName evidence="2">Uncharacterized protein</fullName>
    </submittedName>
</protein>
<gene>
    <name evidence="2" type="ORF">NYM_LOCUS2946</name>
</gene>
<reference evidence="2" key="1">
    <citation type="submission" date="2019-09" db="EMBL/GenBank/DDBJ databases">
        <authorList>
            <person name="Zhang L."/>
        </authorList>
    </citation>
    <scope>NUCLEOTIDE SEQUENCE</scope>
</reference>
<evidence type="ECO:0000313" key="2">
    <source>
        <dbReference type="EMBL" id="VVV50707.1"/>
    </source>
</evidence>
<dbReference type="AlphaFoldDB" id="A0A5K0WEB5"/>
<proteinExistence type="predicted"/>
<feature type="region of interest" description="Disordered" evidence="1">
    <location>
        <begin position="111"/>
        <end position="145"/>
    </location>
</feature>
<evidence type="ECO:0000256" key="1">
    <source>
        <dbReference type="SAM" id="MobiDB-lite"/>
    </source>
</evidence>
<sequence length="167" mass="18969">MGVRKVSFLEDATAMKGKEKEEEHLGRSKLVWDCDSCLYDSFELRSFKRHLDSAITSSVSCRSNSMPHFASTSLPPTSAPAPLRKGQRRQTVLRHFSKLLQLIFRTRPTAERRDAGGDVRRALPMRREQPRPQNGTLLSIPEENDSRVRKTVSERFCFNASLGVSYA</sequence>
<dbReference type="EMBL" id="LR721774">
    <property type="protein sequence ID" value="VVV50707.1"/>
    <property type="molecule type" value="Genomic_DNA"/>
</dbReference>
<feature type="compositionally biased region" description="Basic and acidic residues" evidence="1">
    <location>
        <begin position="111"/>
        <end position="130"/>
    </location>
</feature>
<name>A0A5K0WEB5_9MAGN</name>
<organism evidence="2">
    <name type="scientific">Nymphaea colorata</name>
    <name type="common">pocket water lily</name>
    <dbReference type="NCBI Taxonomy" id="210225"/>
    <lineage>
        <taxon>Eukaryota</taxon>
        <taxon>Viridiplantae</taxon>
        <taxon>Streptophyta</taxon>
        <taxon>Embryophyta</taxon>
        <taxon>Tracheophyta</taxon>
        <taxon>Spermatophyta</taxon>
        <taxon>Magnoliopsida</taxon>
        <taxon>Nymphaeales</taxon>
        <taxon>Nymphaeaceae</taxon>
        <taxon>Nymphaea</taxon>
    </lineage>
</organism>
<accession>A0A5K0WEB5</accession>
<dbReference type="Gramene" id="NC1G0180370.1">
    <property type="protein sequence ID" value="NC1G0180370.1:cds"/>
    <property type="gene ID" value="NC1G0180370"/>
</dbReference>
<dbReference type="PANTHER" id="PTHR33978:SF4">
    <property type="entry name" value="SERINE_THREONINE-KINASE"/>
    <property type="match status" value="1"/>
</dbReference>